<dbReference type="RefSeq" id="WP_109418424.1">
    <property type="nucleotide sequence ID" value="NZ_QEAS01000040.1"/>
</dbReference>
<accession>A0A2U2P9E6</accession>
<reference evidence="1 2" key="1">
    <citation type="submission" date="2018-04" db="EMBL/GenBank/DDBJ databases">
        <title>Pedobacter chongqingensis sp. nov., isolated from a rottenly hemp rope.</title>
        <authorList>
            <person name="Cai Y."/>
        </authorList>
    </citation>
    <scope>NUCLEOTIDE SEQUENCE [LARGE SCALE GENOMIC DNA]</scope>
    <source>
        <strain evidence="1 2">FJ4-8</strain>
    </source>
</reference>
<dbReference type="AlphaFoldDB" id="A0A2U2P9E6"/>
<comment type="caution">
    <text evidence="1">The sequence shown here is derived from an EMBL/GenBank/DDBJ whole genome shotgun (WGS) entry which is preliminary data.</text>
</comment>
<name>A0A2U2P9E6_9SPHI</name>
<organism evidence="1 2">
    <name type="scientific">Pararcticibacter amylolyticus</name>
    <dbReference type="NCBI Taxonomy" id="2173175"/>
    <lineage>
        <taxon>Bacteria</taxon>
        <taxon>Pseudomonadati</taxon>
        <taxon>Bacteroidota</taxon>
        <taxon>Sphingobacteriia</taxon>
        <taxon>Sphingobacteriales</taxon>
        <taxon>Sphingobacteriaceae</taxon>
        <taxon>Pararcticibacter</taxon>
    </lineage>
</organism>
<protein>
    <submittedName>
        <fullName evidence="1">Uncharacterized protein</fullName>
    </submittedName>
</protein>
<keyword evidence="2" id="KW-1185">Reference proteome</keyword>
<gene>
    <name evidence="1" type="ORF">DDR33_24440</name>
</gene>
<evidence type="ECO:0000313" key="2">
    <source>
        <dbReference type="Proteomes" id="UP000245647"/>
    </source>
</evidence>
<evidence type="ECO:0000313" key="1">
    <source>
        <dbReference type="EMBL" id="PWG78016.1"/>
    </source>
</evidence>
<sequence>MKSIKDELQYIILGDEPFGQGSKLKKAQTFLRGYAEASLDAEEQQRLKSKETEAILAFAEEENLFYEGITPHI</sequence>
<dbReference type="OrthoDB" id="1079625at2"/>
<proteinExistence type="predicted"/>
<dbReference type="EMBL" id="QEAS01000040">
    <property type="protein sequence ID" value="PWG78016.1"/>
    <property type="molecule type" value="Genomic_DNA"/>
</dbReference>
<dbReference type="Proteomes" id="UP000245647">
    <property type="component" value="Unassembled WGS sequence"/>
</dbReference>